<dbReference type="SUPFAM" id="SSF51206">
    <property type="entry name" value="cAMP-binding domain-like"/>
    <property type="match status" value="1"/>
</dbReference>
<gene>
    <name evidence="5" type="ORF">BC673_12030</name>
</gene>
<evidence type="ECO:0000259" key="4">
    <source>
        <dbReference type="PROSITE" id="PS51063"/>
    </source>
</evidence>
<dbReference type="InterPro" id="IPR018490">
    <property type="entry name" value="cNMP-bd_dom_sf"/>
</dbReference>
<name>A0ABX9DPA0_9BACT</name>
<dbReference type="InterPro" id="IPR036390">
    <property type="entry name" value="WH_DNA-bd_sf"/>
</dbReference>
<feature type="domain" description="HTH crp-type" evidence="4">
    <location>
        <begin position="147"/>
        <end position="215"/>
    </location>
</feature>
<evidence type="ECO:0000313" key="5">
    <source>
        <dbReference type="EMBL" id="RAS43920.1"/>
    </source>
</evidence>
<keyword evidence="6" id="KW-1185">Reference proteome</keyword>
<reference evidence="5 6" key="1">
    <citation type="submission" date="2018-06" db="EMBL/GenBank/DDBJ databases">
        <title>Genomic Encyclopedia of Archaeal and Bacterial Type Strains, Phase II (KMG-II): from individual species to whole genera.</title>
        <authorList>
            <person name="Goeker M."/>
        </authorList>
    </citation>
    <scope>NUCLEOTIDE SEQUENCE [LARGE SCALE GENOMIC DNA]</scope>
    <source>
        <strain evidence="5 6">DSM 18710</strain>
    </source>
</reference>
<keyword evidence="2" id="KW-0238">DNA-binding</keyword>
<keyword evidence="1" id="KW-0805">Transcription regulation</keyword>
<dbReference type="Pfam" id="PF13545">
    <property type="entry name" value="HTH_Crp_2"/>
    <property type="match status" value="1"/>
</dbReference>
<dbReference type="PROSITE" id="PS51063">
    <property type="entry name" value="HTH_CRP_2"/>
    <property type="match status" value="1"/>
</dbReference>
<dbReference type="InterPro" id="IPR014710">
    <property type="entry name" value="RmlC-like_jellyroll"/>
</dbReference>
<comment type="caution">
    <text evidence="5">The sequence shown here is derived from an EMBL/GenBank/DDBJ whole genome shotgun (WGS) entry which is preliminary data.</text>
</comment>
<dbReference type="SMART" id="SM00419">
    <property type="entry name" value="HTH_CRP"/>
    <property type="match status" value="1"/>
</dbReference>
<dbReference type="EMBL" id="QLTQ01000020">
    <property type="protein sequence ID" value="RAS43920.1"/>
    <property type="molecule type" value="Genomic_DNA"/>
</dbReference>
<proteinExistence type="predicted"/>
<evidence type="ECO:0000313" key="6">
    <source>
        <dbReference type="Proteomes" id="UP000249852"/>
    </source>
</evidence>
<evidence type="ECO:0000256" key="3">
    <source>
        <dbReference type="ARBA" id="ARBA00023163"/>
    </source>
</evidence>
<keyword evidence="3" id="KW-0804">Transcription</keyword>
<organism evidence="5 6">
    <name type="scientific">Prevotella pallens</name>
    <dbReference type="NCBI Taxonomy" id="60133"/>
    <lineage>
        <taxon>Bacteria</taxon>
        <taxon>Pseudomonadati</taxon>
        <taxon>Bacteroidota</taxon>
        <taxon>Bacteroidia</taxon>
        <taxon>Bacteroidales</taxon>
        <taxon>Prevotellaceae</taxon>
        <taxon>Prevotella</taxon>
    </lineage>
</organism>
<sequence>MYETLASSPFFNGLTAKEIQAILQTVNYKIVEYPAKEIYTLAGMPCKYADFILKGELISRMTGLSGKQVQIDRLKACILIAPAFIFAKNNAMPVSVETAQHTTIMRMMPSELKHLIDSNERIRMNFIQLLSSINVFLTQKLRMLSLLTVREKVAYFLMKVAKEQQSRTIKLSNTRQEIADTFGIQKFSLLRCLSEFEDNGAIKIDGKQITILNSDKMK</sequence>
<dbReference type="SUPFAM" id="SSF46785">
    <property type="entry name" value="Winged helix' DNA-binding domain"/>
    <property type="match status" value="1"/>
</dbReference>
<dbReference type="InterPro" id="IPR012318">
    <property type="entry name" value="HTH_CRP"/>
</dbReference>
<evidence type="ECO:0000256" key="1">
    <source>
        <dbReference type="ARBA" id="ARBA00023015"/>
    </source>
</evidence>
<evidence type="ECO:0000256" key="2">
    <source>
        <dbReference type="ARBA" id="ARBA00023125"/>
    </source>
</evidence>
<dbReference type="Gene3D" id="2.60.120.10">
    <property type="entry name" value="Jelly Rolls"/>
    <property type="match status" value="1"/>
</dbReference>
<protein>
    <submittedName>
        <fullName evidence="5">CRP-like cAMP-binding protein</fullName>
    </submittedName>
</protein>
<dbReference type="Proteomes" id="UP000249852">
    <property type="component" value="Unassembled WGS sequence"/>
</dbReference>
<accession>A0ABX9DPA0</accession>